<reference evidence="2 3" key="1">
    <citation type="submission" date="2019-01" db="EMBL/GenBank/DDBJ databases">
        <authorList>
            <person name="Chen W.-M."/>
        </authorList>
    </citation>
    <scope>NUCLEOTIDE SEQUENCE [LARGE SCALE GENOMIC DNA]</scope>
    <source>
        <strain evidence="2 3">FSY-15</strain>
    </source>
</reference>
<feature type="domain" description="Rhodanese" evidence="1">
    <location>
        <begin position="17"/>
        <end position="96"/>
    </location>
</feature>
<comment type="caution">
    <text evidence="2">The sequence shown here is derived from an EMBL/GenBank/DDBJ whole genome shotgun (WGS) entry which is preliminary data.</text>
</comment>
<sequence length="97" mass="11093">MSKVKMSIMKPEEFKIELANISILDIRTNQEWDDFNLGGIHIPLDYLLERISELSKEKKYVVICYNGTQSLIASKLLRSKGFKVENLEGGLEAFLSL</sequence>
<dbReference type="CDD" id="cd00158">
    <property type="entry name" value="RHOD"/>
    <property type="match status" value="1"/>
</dbReference>
<dbReference type="PROSITE" id="PS50206">
    <property type="entry name" value="RHODANESE_3"/>
    <property type="match status" value="1"/>
</dbReference>
<dbReference type="PANTHER" id="PTHR43031">
    <property type="entry name" value="FAD-DEPENDENT OXIDOREDUCTASE"/>
    <property type="match status" value="1"/>
</dbReference>
<accession>A0A437PQX9</accession>
<dbReference type="Pfam" id="PF00581">
    <property type="entry name" value="Rhodanese"/>
    <property type="match status" value="1"/>
</dbReference>
<proteinExistence type="predicted"/>
<dbReference type="Gene3D" id="3.40.250.10">
    <property type="entry name" value="Rhodanese-like domain"/>
    <property type="match status" value="1"/>
</dbReference>
<evidence type="ECO:0000313" key="2">
    <source>
        <dbReference type="EMBL" id="RVU24672.1"/>
    </source>
</evidence>
<dbReference type="InterPro" id="IPR050229">
    <property type="entry name" value="GlpE_sulfurtransferase"/>
</dbReference>
<dbReference type="Proteomes" id="UP000282832">
    <property type="component" value="Unassembled WGS sequence"/>
</dbReference>
<name>A0A437PQX9_9BACT</name>
<dbReference type="InterPro" id="IPR001763">
    <property type="entry name" value="Rhodanese-like_dom"/>
</dbReference>
<dbReference type="PANTHER" id="PTHR43031:SF1">
    <property type="entry name" value="PYRIDINE NUCLEOTIDE-DISULPHIDE OXIDOREDUCTASE"/>
    <property type="match status" value="1"/>
</dbReference>
<dbReference type="InterPro" id="IPR036873">
    <property type="entry name" value="Rhodanese-like_dom_sf"/>
</dbReference>
<dbReference type="EMBL" id="SACY01000003">
    <property type="protein sequence ID" value="RVU24672.1"/>
    <property type="molecule type" value="Genomic_DNA"/>
</dbReference>
<evidence type="ECO:0000313" key="3">
    <source>
        <dbReference type="Proteomes" id="UP000282832"/>
    </source>
</evidence>
<dbReference type="AlphaFoldDB" id="A0A437PQX9"/>
<keyword evidence="3" id="KW-1185">Reference proteome</keyword>
<gene>
    <name evidence="2" type="ORF">EOJ36_06570</name>
</gene>
<dbReference type="SUPFAM" id="SSF52821">
    <property type="entry name" value="Rhodanese/Cell cycle control phosphatase"/>
    <property type="match status" value="1"/>
</dbReference>
<protein>
    <submittedName>
        <fullName evidence="2">Rhodanese-like domain-containing protein</fullName>
    </submittedName>
</protein>
<organism evidence="2 3">
    <name type="scientific">Sandaracinomonas limnophila</name>
    <dbReference type="NCBI Taxonomy" id="1862386"/>
    <lineage>
        <taxon>Bacteria</taxon>
        <taxon>Pseudomonadati</taxon>
        <taxon>Bacteroidota</taxon>
        <taxon>Cytophagia</taxon>
        <taxon>Cytophagales</taxon>
        <taxon>Flectobacillaceae</taxon>
        <taxon>Sandaracinomonas</taxon>
    </lineage>
</organism>
<evidence type="ECO:0000259" key="1">
    <source>
        <dbReference type="PROSITE" id="PS50206"/>
    </source>
</evidence>
<dbReference type="SMART" id="SM00450">
    <property type="entry name" value="RHOD"/>
    <property type="match status" value="1"/>
</dbReference>